<feature type="signal peptide" evidence="2">
    <location>
        <begin position="1"/>
        <end position="18"/>
    </location>
</feature>
<feature type="repeat" description="TPR" evidence="1">
    <location>
        <begin position="59"/>
        <end position="92"/>
    </location>
</feature>
<sequence>MRRAAVLALALLAAPALAVPPTPPGDAEVAEGARLVESGRYELGLPVLESALARLPGDPDILVYIAFAQRRLGNRDAAMEAYLQALGSNPNHPGALAYQGALLLEMGDRAGAEANLAQLMNSCGNCPERETLARDIARAR</sequence>
<comment type="caution">
    <text evidence="3">The sequence shown here is derived from an EMBL/GenBank/DDBJ whole genome shotgun (WGS) entry which is preliminary data.</text>
</comment>
<dbReference type="SUPFAM" id="SSF48452">
    <property type="entry name" value="TPR-like"/>
    <property type="match status" value="1"/>
</dbReference>
<evidence type="ECO:0000256" key="1">
    <source>
        <dbReference type="PROSITE-ProRule" id="PRU00339"/>
    </source>
</evidence>
<dbReference type="Proteomes" id="UP000475385">
    <property type="component" value="Unassembled WGS sequence"/>
</dbReference>
<reference evidence="3 4" key="1">
    <citation type="submission" date="2020-02" db="EMBL/GenBank/DDBJ databases">
        <authorList>
            <person name="Kim H.M."/>
            <person name="Jeon C.O."/>
        </authorList>
    </citation>
    <scope>NUCLEOTIDE SEQUENCE [LARGE SCALE GENOMIC DNA]</scope>
    <source>
        <strain evidence="3 4">PeD5</strain>
    </source>
</reference>
<dbReference type="InterPro" id="IPR019734">
    <property type="entry name" value="TPR_rpt"/>
</dbReference>
<keyword evidence="2" id="KW-0732">Signal</keyword>
<name>A0A6M1LFW5_9PROT</name>
<evidence type="ECO:0000313" key="4">
    <source>
        <dbReference type="Proteomes" id="UP000475385"/>
    </source>
</evidence>
<evidence type="ECO:0000313" key="3">
    <source>
        <dbReference type="EMBL" id="NGM19153.1"/>
    </source>
</evidence>
<dbReference type="AlphaFoldDB" id="A0A6M1LFW5"/>
<gene>
    <name evidence="3" type="ORF">G3576_03940</name>
</gene>
<accession>A0A6M1LFW5</accession>
<keyword evidence="1" id="KW-0802">TPR repeat</keyword>
<dbReference type="EMBL" id="JAAIKB010000001">
    <property type="protein sequence ID" value="NGM19153.1"/>
    <property type="molecule type" value="Genomic_DNA"/>
</dbReference>
<keyword evidence="4" id="KW-1185">Reference proteome</keyword>
<organism evidence="3 4">
    <name type="scientific">Falsiroseomonas algicola</name>
    <dbReference type="NCBI Taxonomy" id="2716930"/>
    <lineage>
        <taxon>Bacteria</taxon>
        <taxon>Pseudomonadati</taxon>
        <taxon>Pseudomonadota</taxon>
        <taxon>Alphaproteobacteria</taxon>
        <taxon>Acetobacterales</taxon>
        <taxon>Roseomonadaceae</taxon>
        <taxon>Falsiroseomonas</taxon>
    </lineage>
</organism>
<dbReference type="RefSeq" id="WP_164692990.1">
    <property type="nucleotide sequence ID" value="NZ_JAAIKB010000001.1"/>
</dbReference>
<dbReference type="Pfam" id="PF14559">
    <property type="entry name" value="TPR_19"/>
    <property type="match status" value="1"/>
</dbReference>
<dbReference type="InterPro" id="IPR011990">
    <property type="entry name" value="TPR-like_helical_dom_sf"/>
</dbReference>
<proteinExistence type="predicted"/>
<reference evidence="3 4" key="2">
    <citation type="submission" date="2020-03" db="EMBL/GenBank/DDBJ databases">
        <title>Roseomonas stagni sp. nov., isolated from pond water in Japan.</title>
        <authorList>
            <person name="Furuhata K."/>
            <person name="Miyamoto H."/>
            <person name="Goto K."/>
        </authorList>
    </citation>
    <scope>NUCLEOTIDE SEQUENCE [LARGE SCALE GENOMIC DNA]</scope>
    <source>
        <strain evidence="3 4">PeD5</strain>
    </source>
</reference>
<protein>
    <submittedName>
        <fullName evidence="3">Tetratricopeptide repeat protein</fullName>
    </submittedName>
</protein>
<evidence type="ECO:0000256" key="2">
    <source>
        <dbReference type="SAM" id="SignalP"/>
    </source>
</evidence>
<dbReference type="PROSITE" id="PS50005">
    <property type="entry name" value="TPR"/>
    <property type="match status" value="1"/>
</dbReference>
<feature type="chain" id="PRO_5026803091" evidence="2">
    <location>
        <begin position="19"/>
        <end position="140"/>
    </location>
</feature>
<dbReference type="Gene3D" id="1.25.40.10">
    <property type="entry name" value="Tetratricopeptide repeat domain"/>
    <property type="match status" value="1"/>
</dbReference>